<evidence type="ECO:0000313" key="3">
    <source>
        <dbReference type="Proteomes" id="UP000829196"/>
    </source>
</evidence>
<keyword evidence="1" id="KW-0732">Signal</keyword>
<evidence type="ECO:0000313" key="2">
    <source>
        <dbReference type="EMBL" id="KAI0493264.1"/>
    </source>
</evidence>
<keyword evidence="3" id="KW-1185">Reference proteome</keyword>
<gene>
    <name evidence="2" type="ORF">KFK09_027540</name>
</gene>
<reference evidence="2" key="1">
    <citation type="journal article" date="2022" name="Front. Genet.">
        <title>Chromosome-Scale Assembly of the Dendrobium nobile Genome Provides Insights Into the Molecular Mechanism of the Biosynthesis of the Medicinal Active Ingredient of Dendrobium.</title>
        <authorList>
            <person name="Xu Q."/>
            <person name="Niu S.-C."/>
            <person name="Li K.-L."/>
            <person name="Zheng P.-J."/>
            <person name="Zhang X.-J."/>
            <person name="Jia Y."/>
            <person name="Liu Y."/>
            <person name="Niu Y.-X."/>
            <person name="Yu L.-H."/>
            <person name="Chen D.-F."/>
            <person name="Zhang G.-Q."/>
        </authorList>
    </citation>
    <scope>NUCLEOTIDE SEQUENCE</scope>
    <source>
        <tissue evidence="2">Leaf</tissue>
    </source>
</reference>
<dbReference type="AlphaFoldDB" id="A0A8T3AB35"/>
<accession>A0A8T3AB35</accession>
<feature type="chain" id="PRO_5035836051" evidence="1">
    <location>
        <begin position="17"/>
        <end position="110"/>
    </location>
</feature>
<sequence>MFWWNILLGFTSDVLLQQLSDLNCYGFSVKLFLLGLIEFKWLDFFCWFNFGFDGIELFPRLLVAHLSWGNDVGVLSLFPVPWPAVFCNLDLLVMAALATRGSFGCTTPFS</sequence>
<proteinExistence type="predicted"/>
<organism evidence="2 3">
    <name type="scientific">Dendrobium nobile</name>
    <name type="common">Orchid</name>
    <dbReference type="NCBI Taxonomy" id="94219"/>
    <lineage>
        <taxon>Eukaryota</taxon>
        <taxon>Viridiplantae</taxon>
        <taxon>Streptophyta</taxon>
        <taxon>Embryophyta</taxon>
        <taxon>Tracheophyta</taxon>
        <taxon>Spermatophyta</taxon>
        <taxon>Magnoliopsida</taxon>
        <taxon>Liliopsida</taxon>
        <taxon>Asparagales</taxon>
        <taxon>Orchidaceae</taxon>
        <taxon>Epidendroideae</taxon>
        <taxon>Malaxideae</taxon>
        <taxon>Dendrobiinae</taxon>
        <taxon>Dendrobium</taxon>
    </lineage>
</organism>
<name>A0A8T3AB35_DENNO</name>
<protein>
    <submittedName>
        <fullName evidence="2">Uncharacterized protein</fullName>
    </submittedName>
</protein>
<dbReference type="EMBL" id="JAGYWB010000018">
    <property type="protein sequence ID" value="KAI0493264.1"/>
    <property type="molecule type" value="Genomic_DNA"/>
</dbReference>
<comment type="caution">
    <text evidence="2">The sequence shown here is derived from an EMBL/GenBank/DDBJ whole genome shotgun (WGS) entry which is preliminary data.</text>
</comment>
<feature type="signal peptide" evidence="1">
    <location>
        <begin position="1"/>
        <end position="16"/>
    </location>
</feature>
<evidence type="ECO:0000256" key="1">
    <source>
        <dbReference type="SAM" id="SignalP"/>
    </source>
</evidence>
<dbReference type="Proteomes" id="UP000829196">
    <property type="component" value="Unassembled WGS sequence"/>
</dbReference>